<evidence type="ECO:0000313" key="3">
    <source>
        <dbReference type="EMBL" id="AEB99776.1"/>
    </source>
</evidence>
<keyword evidence="2" id="KW-0175">Coiled coil</keyword>
<accession>C9LUS2</accession>
<dbReference type="SUPFAM" id="SSF55298">
    <property type="entry name" value="YjgF-like"/>
    <property type="match status" value="1"/>
</dbReference>
<dbReference type="Proteomes" id="UP000003505">
    <property type="component" value="Unassembled WGS sequence"/>
</dbReference>
<comment type="similarity">
    <text evidence="1">Belongs to the RutC family.</text>
</comment>
<dbReference type="PANTHER" id="PTHR11803">
    <property type="entry name" value="2-IMINOBUTANOATE/2-IMINOPROPANOATE DEAMINASE RIDA"/>
    <property type="match status" value="1"/>
</dbReference>
<dbReference type="KEGG" id="ssg:Selsp_0812"/>
<dbReference type="EMBL" id="CP002637">
    <property type="protein sequence ID" value="AEB99776.1"/>
    <property type="molecule type" value="Genomic_DNA"/>
</dbReference>
<dbReference type="FunFam" id="3.30.1330.40:FF:000001">
    <property type="entry name" value="L-PSP family endoribonuclease"/>
    <property type="match status" value="1"/>
</dbReference>
<dbReference type="InterPro" id="IPR019897">
    <property type="entry name" value="RidA_CS"/>
</dbReference>
<reference evidence="3 6" key="2">
    <citation type="submission" date="2011-04" db="EMBL/GenBank/DDBJ databases">
        <title>The complete genome of Selenomonas sputigena DSM 20758.</title>
        <authorList>
            <consortium name="US DOE Joint Genome Institute (JGI-PGF)"/>
            <person name="Lucas S."/>
            <person name="Copeland A."/>
            <person name="Lapidus A."/>
            <person name="Bruce D."/>
            <person name="Goodwin L."/>
            <person name="Pitluck S."/>
            <person name="Peters L."/>
            <person name="Kyrpides N."/>
            <person name="Mavromatis K."/>
            <person name="Ivanova N."/>
            <person name="Ovchinnikova G."/>
            <person name="Teshima H."/>
            <person name="Detter J.C."/>
            <person name="Tapia R."/>
            <person name="Han C."/>
            <person name="Land M."/>
            <person name="Hauser L."/>
            <person name="Markowitz V."/>
            <person name="Cheng J.-F."/>
            <person name="Hugenholtz P."/>
            <person name="Woyke T."/>
            <person name="Wu D."/>
            <person name="Gronow S."/>
            <person name="Wellnitz S."/>
            <person name="Schneider S."/>
            <person name="Klenk H.-P."/>
            <person name="Eisen J.A."/>
        </authorList>
    </citation>
    <scope>NUCLEOTIDE SEQUENCE [LARGE SCALE GENOMIC DNA]</scope>
    <source>
        <strain evidence="3">ATCC 35185</strain>
        <strain evidence="6">ATCC 35185 / DSM 20758 / VPI D19B-28</strain>
    </source>
</reference>
<proteinExistence type="inferred from homology"/>
<gene>
    <name evidence="3" type="ordered locus">Selsp_0812</name>
    <name evidence="4" type="ORF">SELSPUOL_01209</name>
</gene>
<evidence type="ECO:0000256" key="2">
    <source>
        <dbReference type="SAM" id="Coils"/>
    </source>
</evidence>
<dbReference type="AlphaFoldDB" id="C9LUS2"/>
<dbReference type="InterPro" id="IPR006056">
    <property type="entry name" value="RidA"/>
</dbReference>
<dbReference type="GO" id="GO:0005829">
    <property type="term" value="C:cytosol"/>
    <property type="evidence" value="ECO:0007669"/>
    <property type="project" value="TreeGrafter"/>
</dbReference>
<dbReference type="STRING" id="546271.Selsp_0812"/>
<dbReference type="PANTHER" id="PTHR11803:SF39">
    <property type="entry name" value="2-IMINOBUTANOATE_2-IMINOPROPANOATE DEAMINASE"/>
    <property type="match status" value="1"/>
</dbReference>
<evidence type="ECO:0000313" key="6">
    <source>
        <dbReference type="Proteomes" id="UP000011124"/>
    </source>
</evidence>
<dbReference type="EMBL" id="ACKP02000017">
    <property type="protein sequence ID" value="EEX77407.1"/>
    <property type="molecule type" value="Genomic_DNA"/>
</dbReference>
<dbReference type="OrthoDB" id="9803101at2"/>
<dbReference type="PROSITE" id="PS01094">
    <property type="entry name" value="UPF0076"/>
    <property type="match status" value="1"/>
</dbReference>
<dbReference type="CDD" id="cd00448">
    <property type="entry name" value="YjgF_YER057c_UK114_family"/>
    <property type="match status" value="1"/>
</dbReference>
<feature type="coiled-coil region" evidence="2">
    <location>
        <begin position="49"/>
        <end position="76"/>
    </location>
</feature>
<dbReference type="Proteomes" id="UP000011124">
    <property type="component" value="Chromosome"/>
</dbReference>
<keyword evidence="6" id="KW-1185">Reference proteome</keyword>
<dbReference type="Pfam" id="PF01042">
    <property type="entry name" value="Ribonuc_L-PSP"/>
    <property type="match status" value="1"/>
</dbReference>
<dbReference type="Gene3D" id="3.30.1330.40">
    <property type="entry name" value="RutC-like"/>
    <property type="match status" value="1"/>
</dbReference>
<sequence length="132" mass="14320">MKKEIITENAPKAIGPYSQGVRTSGGFIFASGQIPLDPQTGELVAGGIAEQTERVLENLKAVLEAAECSLEDVVKTTVYLKDIEDFAAMNTVYAKYFKVCPPARVCVEVARLPKDALIEIDCVASEGQNYSY</sequence>
<dbReference type="InterPro" id="IPR035959">
    <property type="entry name" value="RutC-like_sf"/>
</dbReference>
<dbReference type="RefSeq" id="WP_006192485.1">
    <property type="nucleotide sequence ID" value="NC_015437.1"/>
</dbReference>
<dbReference type="eggNOG" id="COG0251">
    <property type="taxonomic scope" value="Bacteria"/>
</dbReference>
<dbReference type="GO" id="GO:0019239">
    <property type="term" value="F:deaminase activity"/>
    <property type="evidence" value="ECO:0007669"/>
    <property type="project" value="TreeGrafter"/>
</dbReference>
<name>C9LUS2_SELS3</name>
<dbReference type="InterPro" id="IPR006175">
    <property type="entry name" value="YjgF/YER057c/UK114"/>
</dbReference>
<evidence type="ECO:0000313" key="5">
    <source>
        <dbReference type="Proteomes" id="UP000003505"/>
    </source>
</evidence>
<reference evidence="4 5" key="1">
    <citation type="submission" date="2009-09" db="EMBL/GenBank/DDBJ databases">
        <authorList>
            <person name="Weinstock G."/>
            <person name="Sodergren E."/>
            <person name="Clifton S."/>
            <person name="Fulton L."/>
            <person name="Fulton B."/>
            <person name="Courtney L."/>
            <person name="Fronick C."/>
            <person name="Harrison M."/>
            <person name="Strong C."/>
            <person name="Farmer C."/>
            <person name="Delahaunty K."/>
            <person name="Markovic C."/>
            <person name="Hall O."/>
            <person name="Minx P."/>
            <person name="Tomlinson C."/>
            <person name="Mitreva M."/>
            <person name="Nelson J."/>
            <person name="Hou S."/>
            <person name="Wollam A."/>
            <person name="Pepin K.H."/>
            <person name="Johnson M."/>
            <person name="Bhonagiri V."/>
            <person name="Nash W.E."/>
            <person name="Warren W."/>
            <person name="Chinwalla A."/>
            <person name="Mardis E.R."/>
            <person name="Wilson R.K."/>
        </authorList>
    </citation>
    <scope>NUCLEOTIDE SEQUENCE [LARGE SCALE GENOMIC DNA]</scope>
    <source>
        <strain evidence="4">ATCC 35185</strain>
        <strain evidence="5">ATCC 35185 / DSM 20758 / VPI D19B-28</strain>
    </source>
</reference>
<dbReference type="NCBIfam" id="TIGR00004">
    <property type="entry name" value="Rid family detoxifying hydrolase"/>
    <property type="match status" value="1"/>
</dbReference>
<protein>
    <submittedName>
        <fullName evidence="3 4">Endoribonuclease L-PSP</fullName>
    </submittedName>
</protein>
<organism evidence="4 5">
    <name type="scientific">Selenomonas sputigena (strain ATCC 35185 / DSM 20758 / CCUG 44933 / VPI D19B-28)</name>
    <dbReference type="NCBI Taxonomy" id="546271"/>
    <lineage>
        <taxon>Bacteria</taxon>
        <taxon>Bacillati</taxon>
        <taxon>Bacillota</taxon>
        <taxon>Negativicutes</taxon>
        <taxon>Selenomonadales</taxon>
        <taxon>Selenomonadaceae</taxon>
        <taxon>Selenomonas</taxon>
    </lineage>
</organism>
<evidence type="ECO:0000256" key="1">
    <source>
        <dbReference type="ARBA" id="ARBA00010552"/>
    </source>
</evidence>
<evidence type="ECO:0000313" key="4">
    <source>
        <dbReference type="EMBL" id="EEX77407.1"/>
    </source>
</evidence>
<dbReference type="HOGENOM" id="CLU_100715_7_3_9"/>